<name>A0A939G394_9BACT</name>
<keyword evidence="1" id="KW-0812">Transmembrane</keyword>
<organism evidence="3 4">
    <name type="scientific">Fibrella aquatilis</name>
    <dbReference type="NCBI Taxonomy" id="2817059"/>
    <lineage>
        <taxon>Bacteria</taxon>
        <taxon>Pseudomonadati</taxon>
        <taxon>Bacteroidota</taxon>
        <taxon>Cytophagia</taxon>
        <taxon>Cytophagales</taxon>
        <taxon>Spirosomataceae</taxon>
        <taxon>Fibrella</taxon>
    </lineage>
</organism>
<evidence type="ECO:0000313" key="3">
    <source>
        <dbReference type="EMBL" id="MBO0929640.1"/>
    </source>
</evidence>
<keyword evidence="1" id="KW-0472">Membrane</keyword>
<feature type="transmembrane region" description="Helical" evidence="1">
    <location>
        <begin position="160"/>
        <end position="178"/>
    </location>
</feature>
<accession>A0A939G394</accession>
<dbReference type="RefSeq" id="WP_207333600.1">
    <property type="nucleotide sequence ID" value="NZ_JAFMYU010000001.1"/>
</dbReference>
<evidence type="ECO:0000256" key="1">
    <source>
        <dbReference type="SAM" id="Phobius"/>
    </source>
</evidence>
<protein>
    <submittedName>
        <fullName evidence="3">Phosphatase PAP2 family protein</fullName>
    </submittedName>
</protein>
<dbReference type="Proteomes" id="UP000664795">
    <property type="component" value="Unassembled WGS sequence"/>
</dbReference>
<dbReference type="InterPro" id="IPR000326">
    <property type="entry name" value="PAP2/HPO"/>
</dbReference>
<dbReference type="Pfam" id="PF01569">
    <property type="entry name" value="PAP2"/>
    <property type="match status" value="1"/>
</dbReference>
<feature type="transmembrane region" description="Helical" evidence="1">
    <location>
        <begin position="106"/>
        <end position="127"/>
    </location>
</feature>
<dbReference type="EMBL" id="JAFMYU010000001">
    <property type="protein sequence ID" value="MBO0929640.1"/>
    <property type="molecule type" value="Genomic_DNA"/>
</dbReference>
<feature type="transmembrane region" description="Helical" evidence="1">
    <location>
        <begin position="59"/>
        <end position="78"/>
    </location>
</feature>
<reference evidence="3 4" key="1">
    <citation type="submission" date="2021-03" db="EMBL/GenBank/DDBJ databases">
        <title>Fibrella sp. HMF5036 genome sequencing and assembly.</title>
        <authorList>
            <person name="Kang H."/>
            <person name="Kim H."/>
            <person name="Bae S."/>
            <person name="Joh K."/>
        </authorList>
    </citation>
    <scope>NUCLEOTIDE SEQUENCE [LARGE SCALE GENOMIC DNA]</scope>
    <source>
        <strain evidence="3 4">HMF5036</strain>
    </source>
</reference>
<dbReference type="PANTHER" id="PTHR14969">
    <property type="entry name" value="SPHINGOSINE-1-PHOSPHATE PHOSPHOHYDROLASE"/>
    <property type="match status" value="1"/>
</dbReference>
<keyword evidence="4" id="KW-1185">Reference proteome</keyword>
<feature type="transmembrane region" description="Helical" evidence="1">
    <location>
        <begin position="134"/>
        <end position="154"/>
    </location>
</feature>
<proteinExistence type="predicted"/>
<feature type="domain" description="Phosphatidic acid phosphatase type 2/haloperoxidase" evidence="2">
    <location>
        <begin position="59"/>
        <end position="175"/>
    </location>
</feature>
<feature type="transmembrane region" description="Helical" evidence="1">
    <location>
        <begin position="37"/>
        <end position="52"/>
    </location>
</feature>
<sequence>MRETLNQLDTQFFLLLNHLHASWLDPIMVLITERNTWIPGYVVLVGWLAWRFRKRAIGLVLTLAVAVIISDQVCSSVLKPLTLRLRPCHETALQAAIHLPLPCGGQYGFCSSHAANTFALATGLWLLLGTRYGWLRWLFAWAALVAYSRVYVGAHYPVDVLAGAAIGTLAAVGCVSLYEKVIGH</sequence>
<dbReference type="SUPFAM" id="SSF48317">
    <property type="entry name" value="Acid phosphatase/Vanadium-dependent haloperoxidase"/>
    <property type="match status" value="1"/>
</dbReference>
<dbReference type="AlphaFoldDB" id="A0A939G394"/>
<gene>
    <name evidence="3" type="ORF">J2I48_01475</name>
</gene>
<dbReference type="InterPro" id="IPR036938">
    <property type="entry name" value="PAP2/HPO_sf"/>
</dbReference>
<dbReference type="CDD" id="cd03395">
    <property type="entry name" value="PAP2_like_4"/>
    <property type="match status" value="1"/>
</dbReference>
<evidence type="ECO:0000313" key="4">
    <source>
        <dbReference type="Proteomes" id="UP000664795"/>
    </source>
</evidence>
<dbReference type="PANTHER" id="PTHR14969:SF13">
    <property type="entry name" value="AT30094P"/>
    <property type="match status" value="1"/>
</dbReference>
<evidence type="ECO:0000259" key="2">
    <source>
        <dbReference type="SMART" id="SM00014"/>
    </source>
</evidence>
<dbReference type="Gene3D" id="1.20.144.10">
    <property type="entry name" value="Phosphatidic acid phosphatase type 2/haloperoxidase"/>
    <property type="match status" value="1"/>
</dbReference>
<dbReference type="SMART" id="SM00014">
    <property type="entry name" value="acidPPc"/>
    <property type="match status" value="1"/>
</dbReference>
<comment type="caution">
    <text evidence="3">The sequence shown here is derived from an EMBL/GenBank/DDBJ whole genome shotgun (WGS) entry which is preliminary data.</text>
</comment>
<keyword evidence="1" id="KW-1133">Transmembrane helix</keyword>